<comment type="pathway">
    <text evidence="3 20">Phospholipid metabolism; CDP-diacylglycerol biosynthesis; CDP-diacylglycerol from sn-glycerol 3-phosphate: step 3/3.</text>
</comment>
<evidence type="ECO:0000256" key="4">
    <source>
        <dbReference type="ARBA" id="ARBA00005189"/>
    </source>
</evidence>
<gene>
    <name evidence="22" type="primary">8235901</name>
    <name evidence="21" type="ORF">Phum_PHUM311000</name>
</gene>
<evidence type="ECO:0000256" key="15">
    <source>
        <dbReference type="ARBA" id="ARBA00023136"/>
    </source>
</evidence>
<evidence type="ECO:0000256" key="11">
    <source>
        <dbReference type="ARBA" id="ARBA00022792"/>
    </source>
</evidence>
<dbReference type="GO" id="GO:0016024">
    <property type="term" value="P:CDP-diacylglycerol biosynthetic process"/>
    <property type="evidence" value="ECO:0007669"/>
    <property type="project" value="UniProtKB-UniRule"/>
</dbReference>
<evidence type="ECO:0000313" key="23">
    <source>
        <dbReference type="Proteomes" id="UP000009046"/>
    </source>
</evidence>
<evidence type="ECO:0000256" key="19">
    <source>
        <dbReference type="ARBA" id="ARBA00031502"/>
    </source>
</evidence>
<evidence type="ECO:0000256" key="18">
    <source>
        <dbReference type="ARBA" id="ARBA00029893"/>
    </source>
</evidence>
<dbReference type="CTD" id="8235901"/>
<dbReference type="PANTHER" id="PTHR13619">
    <property type="entry name" value="PHOSPHATIDATE CYTIDYLYLTRANSFERASE, MITOCHONDRIAL"/>
    <property type="match status" value="1"/>
</dbReference>
<name>E0VMJ8_PEDHC</name>
<comment type="similarity">
    <text evidence="5 20">Belongs to the TAM41 family.</text>
</comment>
<keyword evidence="16 20" id="KW-0594">Phospholipid biosynthesis</keyword>
<comment type="subcellular location">
    <subcellularLocation>
        <location evidence="2 20">Mitochondrion inner membrane</location>
        <topology evidence="2 20">Peripheral membrane protein</topology>
        <orientation evidence="2 20">Matrix side</orientation>
    </subcellularLocation>
</comment>
<dbReference type="AlphaFoldDB" id="E0VMJ8"/>
<dbReference type="OrthoDB" id="341477at2759"/>
<reference evidence="21" key="1">
    <citation type="submission" date="2007-04" db="EMBL/GenBank/DDBJ databases">
        <title>Annotation of Pediculus humanus corporis strain USDA.</title>
        <authorList>
            <person name="Kirkness E."/>
            <person name="Hannick L."/>
            <person name="Hass B."/>
            <person name="Bruggner R."/>
            <person name="Lawson D."/>
            <person name="Bidwell S."/>
            <person name="Joardar V."/>
            <person name="Caler E."/>
            <person name="Walenz B."/>
            <person name="Inman J."/>
            <person name="Schobel S."/>
            <person name="Galinsky K."/>
            <person name="Amedeo P."/>
            <person name="Strausberg R."/>
        </authorList>
    </citation>
    <scope>NUCLEOTIDE SEQUENCE</scope>
    <source>
        <strain evidence="21">USDA</strain>
    </source>
</reference>
<evidence type="ECO:0000256" key="12">
    <source>
        <dbReference type="ARBA" id="ARBA00022842"/>
    </source>
</evidence>
<keyword evidence="23" id="KW-1185">Reference proteome</keyword>
<evidence type="ECO:0000256" key="9">
    <source>
        <dbReference type="ARBA" id="ARBA00022679"/>
    </source>
</evidence>
<keyword evidence="10 20" id="KW-0548">Nucleotidyltransferase</keyword>
<keyword evidence="9 20" id="KW-0808">Transferase</keyword>
<dbReference type="UniPathway" id="UPA00557">
    <property type="reaction ID" value="UER00614"/>
</dbReference>
<evidence type="ECO:0000256" key="16">
    <source>
        <dbReference type="ARBA" id="ARBA00023209"/>
    </source>
</evidence>
<dbReference type="GeneID" id="8235901"/>
<comment type="cofactor">
    <cofactor evidence="1 20">
        <name>Mg(2+)</name>
        <dbReference type="ChEBI" id="CHEBI:18420"/>
    </cofactor>
</comment>
<dbReference type="RefSeq" id="XP_002427342.1">
    <property type="nucleotide sequence ID" value="XM_002427297.1"/>
</dbReference>
<dbReference type="Pfam" id="PF09139">
    <property type="entry name" value="Tam41_Mmp37"/>
    <property type="match status" value="1"/>
</dbReference>
<dbReference type="PIRSF" id="PIRSF028840">
    <property type="entry name" value="Mmp37"/>
    <property type="match status" value="1"/>
</dbReference>
<dbReference type="HOGENOM" id="CLU_030279_1_1_1"/>
<comment type="catalytic activity">
    <reaction evidence="20">
        <text>a 1,2-diacyl-sn-glycero-3-phosphate + CTP + H(+) = a CDP-1,2-diacyl-sn-glycerol + diphosphate</text>
        <dbReference type="Rhea" id="RHEA:16229"/>
        <dbReference type="ChEBI" id="CHEBI:15378"/>
        <dbReference type="ChEBI" id="CHEBI:33019"/>
        <dbReference type="ChEBI" id="CHEBI:37563"/>
        <dbReference type="ChEBI" id="CHEBI:58332"/>
        <dbReference type="ChEBI" id="CHEBI:58608"/>
        <dbReference type="EC" id="2.7.7.41"/>
    </reaction>
</comment>
<dbReference type="GO" id="GO:0004605">
    <property type="term" value="F:phosphatidate cytidylyltransferase activity"/>
    <property type="evidence" value="ECO:0007669"/>
    <property type="project" value="UniProtKB-UniRule"/>
</dbReference>
<dbReference type="eggNOG" id="KOG2986">
    <property type="taxonomic scope" value="Eukaryota"/>
</dbReference>
<proteinExistence type="inferred from homology"/>
<evidence type="ECO:0000256" key="5">
    <source>
        <dbReference type="ARBA" id="ARBA00005458"/>
    </source>
</evidence>
<comment type="function">
    <text evidence="20">Catalyzes the conversion of phosphatidic acid (PA) to CDP-diacylglycerol (CDP-DAG), an essential intermediate in the synthesis of phosphatidylglycerol, cardiolipin and phosphatidylinositol.</text>
</comment>
<dbReference type="KEGG" id="phu:Phum_PHUM311000"/>
<dbReference type="EC" id="2.7.7.41" evidence="6 20"/>
<keyword evidence="14 20" id="KW-0496">Mitochondrion</keyword>
<organism>
    <name type="scientific">Pediculus humanus subsp. corporis</name>
    <name type="common">Body louse</name>
    <dbReference type="NCBI Taxonomy" id="121224"/>
    <lineage>
        <taxon>Eukaryota</taxon>
        <taxon>Metazoa</taxon>
        <taxon>Ecdysozoa</taxon>
        <taxon>Arthropoda</taxon>
        <taxon>Hexapoda</taxon>
        <taxon>Insecta</taxon>
        <taxon>Pterygota</taxon>
        <taxon>Neoptera</taxon>
        <taxon>Paraneoptera</taxon>
        <taxon>Psocodea</taxon>
        <taxon>Troctomorpha</taxon>
        <taxon>Phthiraptera</taxon>
        <taxon>Anoplura</taxon>
        <taxon>Pediculidae</taxon>
        <taxon>Pediculus</taxon>
    </lineage>
</organism>
<keyword evidence="13 20" id="KW-0443">Lipid metabolism</keyword>
<evidence type="ECO:0000256" key="2">
    <source>
        <dbReference type="ARBA" id="ARBA00004443"/>
    </source>
</evidence>
<dbReference type="GO" id="GO:0032049">
    <property type="term" value="P:cardiolipin biosynthetic process"/>
    <property type="evidence" value="ECO:0007669"/>
    <property type="project" value="UniProtKB-UniRule"/>
</dbReference>
<keyword evidence="15 20" id="KW-0472">Membrane</keyword>
<evidence type="ECO:0000256" key="6">
    <source>
        <dbReference type="ARBA" id="ARBA00012487"/>
    </source>
</evidence>
<accession>E0VMJ8</accession>
<sequence length="338" mass="38692">MNYLQFISLKTQPKLFNRILSKFPLEDLTYCFAYGSGVFDQLHNRSNKNMIDFIFAVKNSEKWHSSNLQLNPSHYSALSFLGSKFIAKVQTSIPSRVYYNSMIPLKDEKVVIKYGVIEENDLISDLLDWNDIYIAGRLHKPVKVIQKNDSMHLVSALQLNLQSAVHTALLLLPETFSEIQFYSTIASLSYNGDFRMKLEKTKISNFKNLYSPVIKVVEDYVEMPHANGLQPSAEKSCSQDISPSAKHFHLNHLPKTPQKKIVEFWNKGVRNCQDTEDVLRAMAYDEECKEVVNLILNNIVWNSSVQQSLKGIITAGFWKSLKYSSIKIGKMINAKNSH</sequence>
<dbReference type="Proteomes" id="UP000009046">
    <property type="component" value="Unassembled WGS sequence"/>
</dbReference>
<dbReference type="EnsemblMetazoa" id="PHUM311000-RA">
    <property type="protein sequence ID" value="PHUM311000-PA"/>
    <property type="gene ID" value="PHUM311000"/>
</dbReference>
<dbReference type="STRING" id="121224.E0VMJ8"/>
<keyword evidence="12 20" id="KW-0460">Magnesium</keyword>
<dbReference type="InParanoid" id="E0VMJ8"/>
<evidence type="ECO:0000256" key="8">
    <source>
        <dbReference type="ARBA" id="ARBA00022516"/>
    </source>
</evidence>
<evidence type="ECO:0000313" key="21">
    <source>
        <dbReference type="EMBL" id="EEB14604.1"/>
    </source>
</evidence>
<reference evidence="22" key="3">
    <citation type="submission" date="2021-02" db="UniProtKB">
        <authorList>
            <consortium name="EnsemblMetazoa"/>
        </authorList>
    </citation>
    <scope>IDENTIFICATION</scope>
    <source>
        <strain evidence="22">USDA</strain>
    </source>
</reference>
<dbReference type="PANTHER" id="PTHR13619:SF0">
    <property type="entry name" value="PHOSPHATIDATE CYTIDYLYLTRANSFERASE, MITOCHONDRIAL"/>
    <property type="match status" value="1"/>
</dbReference>
<keyword evidence="17 20" id="KW-1208">Phospholipid metabolism</keyword>
<dbReference type="OMA" id="HAENMHR"/>
<evidence type="ECO:0000256" key="13">
    <source>
        <dbReference type="ARBA" id="ARBA00023098"/>
    </source>
</evidence>
<protein>
    <recommendedName>
        <fullName evidence="7 20">Phosphatidate cytidylyltransferase, mitochondrial</fullName>
        <ecNumber evidence="6 20">2.7.7.41</ecNumber>
    </recommendedName>
    <alternativeName>
        <fullName evidence="18 20">CDP-diacylglycerol synthase</fullName>
    </alternativeName>
    <alternativeName>
        <fullName evidence="19 20">Mitochondrial translocator assembly and maintenance protein 41 homolog</fullName>
    </alternativeName>
</protein>
<dbReference type="InterPro" id="IPR015222">
    <property type="entry name" value="Tam41"/>
</dbReference>
<reference evidence="21" key="2">
    <citation type="submission" date="2007-04" db="EMBL/GenBank/DDBJ databases">
        <title>The genome of the human body louse.</title>
        <authorList>
            <consortium name="The Human Body Louse Genome Consortium"/>
            <person name="Kirkness E."/>
            <person name="Walenz B."/>
            <person name="Hass B."/>
            <person name="Bruggner R."/>
            <person name="Strausberg R."/>
        </authorList>
    </citation>
    <scope>NUCLEOTIDE SEQUENCE</scope>
    <source>
        <strain evidence="21">USDA</strain>
    </source>
</reference>
<keyword evidence="8 20" id="KW-0444">Lipid biosynthesis</keyword>
<evidence type="ECO:0000256" key="3">
    <source>
        <dbReference type="ARBA" id="ARBA00005119"/>
    </source>
</evidence>
<comment type="pathway">
    <text evidence="4">Lipid metabolism.</text>
</comment>
<evidence type="ECO:0000256" key="20">
    <source>
        <dbReference type="PIRNR" id="PIRNR028840"/>
    </source>
</evidence>
<evidence type="ECO:0000256" key="7">
    <source>
        <dbReference type="ARBA" id="ARBA00018337"/>
    </source>
</evidence>
<evidence type="ECO:0000256" key="10">
    <source>
        <dbReference type="ARBA" id="ARBA00022695"/>
    </source>
</evidence>
<dbReference type="VEuPathDB" id="VectorBase:PHUM311000"/>
<dbReference type="FunCoup" id="E0VMJ8">
    <property type="interactions" value="1317"/>
</dbReference>
<dbReference type="EMBL" id="DS235313">
    <property type="protein sequence ID" value="EEB14604.1"/>
    <property type="molecule type" value="Genomic_DNA"/>
</dbReference>
<evidence type="ECO:0000313" key="22">
    <source>
        <dbReference type="EnsemblMetazoa" id="PHUM311000-PA"/>
    </source>
</evidence>
<evidence type="ECO:0000256" key="17">
    <source>
        <dbReference type="ARBA" id="ARBA00023264"/>
    </source>
</evidence>
<dbReference type="EMBL" id="AAZO01003609">
    <property type="status" value="NOT_ANNOTATED_CDS"/>
    <property type="molecule type" value="Genomic_DNA"/>
</dbReference>
<keyword evidence="11 20" id="KW-0999">Mitochondrion inner membrane</keyword>
<evidence type="ECO:0000256" key="14">
    <source>
        <dbReference type="ARBA" id="ARBA00023128"/>
    </source>
</evidence>
<evidence type="ECO:0000256" key="1">
    <source>
        <dbReference type="ARBA" id="ARBA00001946"/>
    </source>
</evidence>
<dbReference type="GO" id="GO:0005743">
    <property type="term" value="C:mitochondrial inner membrane"/>
    <property type="evidence" value="ECO:0007669"/>
    <property type="project" value="UniProtKB-SubCell"/>
</dbReference>